<dbReference type="PANTHER" id="PTHR30111">
    <property type="entry name" value="33 KDA CHAPERONIN"/>
    <property type="match status" value="1"/>
</dbReference>
<dbReference type="SUPFAM" id="SSF118352">
    <property type="entry name" value="HSP33 redox switch-like"/>
    <property type="match status" value="1"/>
</dbReference>
<evidence type="ECO:0000256" key="5">
    <source>
        <dbReference type="ARBA" id="ARBA00023284"/>
    </source>
</evidence>
<dbReference type="InterPro" id="IPR016154">
    <property type="entry name" value="Heat_shock_Hsp33_C"/>
</dbReference>
<accession>A0A6S7B2C4</accession>
<dbReference type="SUPFAM" id="SSF64397">
    <property type="entry name" value="Hsp33 domain"/>
    <property type="match status" value="1"/>
</dbReference>
<dbReference type="GO" id="GO:0042026">
    <property type="term" value="P:protein refolding"/>
    <property type="evidence" value="ECO:0007669"/>
    <property type="project" value="TreeGrafter"/>
</dbReference>
<evidence type="ECO:0000313" key="6">
    <source>
        <dbReference type="EMBL" id="CAB3783212.1"/>
    </source>
</evidence>
<name>A0A6S7B2C4_9BURK</name>
<dbReference type="Pfam" id="PF01430">
    <property type="entry name" value="HSP33"/>
    <property type="match status" value="1"/>
</dbReference>
<evidence type="ECO:0000256" key="2">
    <source>
        <dbReference type="ARBA" id="ARBA00022833"/>
    </source>
</evidence>
<dbReference type="AlphaFoldDB" id="A0A6S7B2C4"/>
<keyword evidence="7" id="KW-1185">Reference proteome</keyword>
<sequence>MVNDQLQKFMFNAAPVRGEIVLLQNTWQEVLTRRKYPAPIRAVLGEMMAAAALLSANLKFDGALVMQIMGDGPVRMLVVECNSDLTLRATAKFDGTIDADATLASLVNGKGRGRCAITLDPHEKKPGQQPYQGVVPLNDDHGNPLSSIADVLEQYMRDSEQLETRMWLAADDAKAAGMLLQKLPGDGGIVPHPGEHDADTWDRVCHLGSTLTQDELLHADAETLMKRLFWQENLRRFEPARARFRCSCSREKVGRMLRMLGHEEVEGILEERGHVEIHCEFCNQRYEFDPVDAAQLFLAGPLSETMNPGSGRTH</sequence>
<keyword evidence="2" id="KW-0862">Zinc</keyword>
<keyword evidence="1" id="KW-0963">Cytoplasm</keyword>
<reference evidence="6 7" key="1">
    <citation type="submission" date="2020-04" db="EMBL/GenBank/DDBJ databases">
        <authorList>
            <person name="De Canck E."/>
        </authorList>
    </citation>
    <scope>NUCLEOTIDE SEQUENCE [LARGE SCALE GENOMIC DNA]</scope>
    <source>
        <strain evidence="6 7">LMG 28138</strain>
    </source>
</reference>
<keyword evidence="4" id="KW-0143">Chaperone</keyword>
<dbReference type="Gene3D" id="3.90.1280.10">
    <property type="entry name" value="HSP33 redox switch-like"/>
    <property type="match status" value="1"/>
</dbReference>
<dbReference type="GO" id="GO:0044183">
    <property type="term" value="F:protein folding chaperone"/>
    <property type="evidence" value="ECO:0007669"/>
    <property type="project" value="TreeGrafter"/>
</dbReference>
<dbReference type="NCBIfam" id="NF001033">
    <property type="entry name" value="PRK00114.1"/>
    <property type="match status" value="1"/>
</dbReference>
<dbReference type="PANTHER" id="PTHR30111:SF1">
    <property type="entry name" value="33 KDA CHAPERONIN"/>
    <property type="match status" value="1"/>
</dbReference>
<evidence type="ECO:0000256" key="1">
    <source>
        <dbReference type="ARBA" id="ARBA00022490"/>
    </source>
</evidence>
<evidence type="ECO:0000256" key="4">
    <source>
        <dbReference type="ARBA" id="ARBA00023186"/>
    </source>
</evidence>
<evidence type="ECO:0000256" key="3">
    <source>
        <dbReference type="ARBA" id="ARBA00023157"/>
    </source>
</evidence>
<dbReference type="GO" id="GO:0005737">
    <property type="term" value="C:cytoplasm"/>
    <property type="evidence" value="ECO:0007669"/>
    <property type="project" value="InterPro"/>
</dbReference>
<dbReference type="InterPro" id="IPR000397">
    <property type="entry name" value="Heat_shock_Hsp33"/>
</dbReference>
<protein>
    <submittedName>
        <fullName evidence="6">33 kDa chaperonin</fullName>
    </submittedName>
</protein>
<dbReference type="Proteomes" id="UP000494115">
    <property type="component" value="Unassembled WGS sequence"/>
</dbReference>
<gene>
    <name evidence="6" type="primary">hslO</name>
    <name evidence="6" type="ORF">LMG28138_01594</name>
</gene>
<dbReference type="InterPro" id="IPR016153">
    <property type="entry name" value="Heat_shock_Hsp33_N"/>
</dbReference>
<dbReference type="EMBL" id="CADIKM010000005">
    <property type="protein sequence ID" value="CAB3783212.1"/>
    <property type="molecule type" value="Genomic_DNA"/>
</dbReference>
<dbReference type="Gene3D" id="3.55.30.10">
    <property type="entry name" value="Hsp33 domain"/>
    <property type="match status" value="1"/>
</dbReference>
<evidence type="ECO:0000313" key="7">
    <source>
        <dbReference type="Proteomes" id="UP000494115"/>
    </source>
</evidence>
<proteinExistence type="predicted"/>
<dbReference type="PIRSF" id="PIRSF005261">
    <property type="entry name" value="Heat_shock_Hsp33"/>
    <property type="match status" value="1"/>
</dbReference>
<organism evidence="6 7">
    <name type="scientific">Pararobbsia alpina</name>
    <dbReference type="NCBI Taxonomy" id="621374"/>
    <lineage>
        <taxon>Bacteria</taxon>
        <taxon>Pseudomonadati</taxon>
        <taxon>Pseudomonadota</taxon>
        <taxon>Betaproteobacteria</taxon>
        <taxon>Burkholderiales</taxon>
        <taxon>Burkholderiaceae</taxon>
        <taxon>Pararobbsia</taxon>
    </lineage>
</organism>
<keyword evidence="5" id="KW-0676">Redox-active center</keyword>
<dbReference type="InterPro" id="IPR023212">
    <property type="entry name" value="Hsp33_helix_hairpin_bin_dom_sf"/>
</dbReference>
<dbReference type="CDD" id="cd00498">
    <property type="entry name" value="Hsp33"/>
    <property type="match status" value="1"/>
</dbReference>
<keyword evidence="3" id="KW-1015">Disulfide bond</keyword>
<dbReference type="GO" id="GO:0051082">
    <property type="term" value="F:unfolded protein binding"/>
    <property type="evidence" value="ECO:0007669"/>
    <property type="project" value="InterPro"/>
</dbReference>
<dbReference type="Gene3D" id="1.10.287.480">
    <property type="entry name" value="helix hairpin bin"/>
    <property type="match status" value="1"/>
</dbReference>